<sequence length="291" mass="33187">MGCFLACFGFSSRKKKRRRLPKIILIGDKSHGSYKPLDSYDVRVDLSITENEIPVDSSGSPLSNKQTKLKVIKKVRFDLNVRAYEPIPPADTSHSLSEDGEEENKEDDGETIVDSRTTMARNRGQPLNHRYQNCIDSYDEDYELVYQDLDFDDVVESDDELDFYYDLRDVSSLDDSRTSKDGRPGFSNLHQELEEQAPLIQPTCNTIGELKMHSADENAQYRSKYIHPVLTPVENVMQWKKIKAKESLLSLQQLQLKENKNNVDRDNKTPLPLSSELNSKCFKSVGGDVSV</sequence>
<dbReference type="AlphaFoldDB" id="A0AAN7L5Y5"/>
<dbReference type="PANTHER" id="PTHR33318">
    <property type="entry name" value="ASPARTYL/GLUTAMYL-TRNA(ASN/GLN) AMIDOTRANSFERASE SUBUNIT"/>
    <property type="match status" value="1"/>
</dbReference>
<feature type="compositionally biased region" description="Acidic residues" evidence="1">
    <location>
        <begin position="98"/>
        <end position="111"/>
    </location>
</feature>
<dbReference type="EMBL" id="JAXIOK010000003">
    <property type="protein sequence ID" value="KAK4775675.1"/>
    <property type="molecule type" value="Genomic_DNA"/>
</dbReference>
<keyword evidence="3" id="KW-1185">Reference proteome</keyword>
<dbReference type="GO" id="GO:0007142">
    <property type="term" value="P:male meiosis II"/>
    <property type="evidence" value="ECO:0007669"/>
    <property type="project" value="InterPro"/>
</dbReference>
<proteinExistence type="predicted"/>
<dbReference type="Proteomes" id="UP001345219">
    <property type="component" value="Chromosome 18"/>
</dbReference>
<evidence type="ECO:0000313" key="2">
    <source>
        <dbReference type="EMBL" id="KAK4775675.1"/>
    </source>
</evidence>
<accession>A0AAN7L5Y5</accession>
<protein>
    <submittedName>
        <fullName evidence="2">Uncharacterized protein</fullName>
    </submittedName>
</protein>
<reference evidence="2 3" key="1">
    <citation type="journal article" date="2023" name="Hortic Res">
        <title>Pangenome of water caltrop reveals structural variations and asymmetric subgenome divergence after allopolyploidization.</title>
        <authorList>
            <person name="Zhang X."/>
            <person name="Chen Y."/>
            <person name="Wang L."/>
            <person name="Yuan Y."/>
            <person name="Fang M."/>
            <person name="Shi L."/>
            <person name="Lu R."/>
            <person name="Comes H.P."/>
            <person name="Ma Y."/>
            <person name="Chen Y."/>
            <person name="Huang G."/>
            <person name="Zhou Y."/>
            <person name="Zheng Z."/>
            <person name="Qiu Y."/>
        </authorList>
    </citation>
    <scope>NUCLEOTIDE SEQUENCE [LARGE SCALE GENOMIC DNA]</scope>
    <source>
        <tissue evidence="2">Roots</tissue>
    </source>
</reference>
<feature type="region of interest" description="Disordered" evidence="1">
    <location>
        <begin position="86"/>
        <end position="121"/>
    </location>
</feature>
<dbReference type="InterPro" id="IPR039300">
    <property type="entry name" value="JASON"/>
</dbReference>
<evidence type="ECO:0000256" key="1">
    <source>
        <dbReference type="SAM" id="MobiDB-lite"/>
    </source>
</evidence>
<organism evidence="2 3">
    <name type="scientific">Trapa incisa</name>
    <dbReference type="NCBI Taxonomy" id="236973"/>
    <lineage>
        <taxon>Eukaryota</taxon>
        <taxon>Viridiplantae</taxon>
        <taxon>Streptophyta</taxon>
        <taxon>Embryophyta</taxon>
        <taxon>Tracheophyta</taxon>
        <taxon>Spermatophyta</taxon>
        <taxon>Magnoliopsida</taxon>
        <taxon>eudicotyledons</taxon>
        <taxon>Gunneridae</taxon>
        <taxon>Pentapetalae</taxon>
        <taxon>rosids</taxon>
        <taxon>malvids</taxon>
        <taxon>Myrtales</taxon>
        <taxon>Lythraceae</taxon>
        <taxon>Trapa</taxon>
    </lineage>
</organism>
<dbReference type="PANTHER" id="PTHR33318:SF16">
    <property type="entry name" value="FK506-BINDING NUCLEAR-LIKE PROTEIN"/>
    <property type="match status" value="1"/>
</dbReference>
<gene>
    <name evidence="2" type="ORF">SAY87_023636</name>
</gene>
<name>A0AAN7L5Y5_9MYRT</name>
<evidence type="ECO:0000313" key="3">
    <source>
        <dbReference type="Proteomes" id="UP001345219"/>
    </source>
</evidence>
<comment type="caution">
    <text evidence="2">The sequence shown here is derived from an EMBL/GenBank/DDBJ whole genome shotgun (WGS) entry which is preliminary data.</text>
</comment>